<accession>A0ABP7C2V9</accession>
<evidence type="ECO:0000313" key="4">
    <source>
        <dbReference type="Proteomes" id="UP001500902"/>
    </source>
</evidence>
<dbReference type="PANTHER" id="PTHR48081:SF8">
    <property type="entry name" value="ALPHA_BETA HYDROLASE FOLD-3 DOMAIN-CONTAINING PROTEIN-RELATED"/>
    <property type="match status" value="1"/>
</dbReference>
<evidence type="ECO:0000259" key="2">
    <source>
        <dbReference type="Pfam" id="PF07859"/>
    </source>
</evidence>
<organism evidence="3 4">
    <name type="scientific">Nonomuraea antimicrobica</name>
    <dbReference type="NCBI Taxonomy" id="561173"/>
    <lineage>
        <taxon>Bacteria</taxon>
        <taxon>Bacillati</taxon>
        <taxon>Actinomycetota</taxon>
        <taxon>Actinomycetes</taxon>
        <taxon>Streptosporangiales</taxon>
        <taxon>Streptosporangiaceae</taxon>
        <taxon>Nonomuraea</taxon>
    </lineage>
</organism>
<keyword evidence="1 3" id="KW-0378">Hydrolase</keyword>
<dbReference type="Gene3D" id="3.40.50.1820">
    <property type="entry name" value="alpha/beta hydrolase"/>
    <property type="match status" value="1"/>
</dbReference>
<dbReference type="GO" id="GO:0016787">
    <property type="term" value="F:hydrolase activity"/>
    <property type="evidence" value="ECO:0007669"/>
    <property type="project" value="UniProtKB-KW"/>
</dbReference>
<protein>
    <submittedName>
        <fullName evidence="3">Alpha/beta hydrolase</fullName>
    </submittedName>
</protein>
<gene>
    <name evidence="3" type="ORF">GCM10022224_043790</name>
</gene>
<dbReference type="EMBL" id="BAAAZP010000082">
    <property type="protein sequence ID" value="GAA3674765.1"/>
    <property type="molecule type" value="Genomic_DNA"/>
</dbReference>
<name>A0ABP7C2V9_9ACTN</name>
<evidence type="ECO:0000256" key="1">
    <source>
        <dbReference type="ARBA" id="ARBA00022801"/>
    </source>
</evidence>
<feature type="domain" description="Alpha/beta hydrolase fold-3" evidence="2">
    <location>
        <begin position="88"/>
        <end position="294"/>
    </location>
</feature>
<dbReference type="PANTHER" id="PTHR48081">
    <property type="entry name" value="AB HYDROLASE SUPERFAMILY PROTEIN C4A8.06C"/>
    <property type="match status" value="1"/>
</dbReference>
<dbReference type="SUPFAM" id="SSF53474">
    <property type="entry name" value="alpha/beta-Hydrolases"/>
    <property type="match status" value="1"/>
</dbReference>
<reference evidence="4" key="1">
    <citation type="journal article" date="2019" name="Int. J. Syst. Evol. Microbiol.">
        <title>The Global Catalogue of Microorganisms (GCM) 10K type strain sequencing project: providing services to taxonomists for standard genome sequencing and annotation.</title>
        <authorList>
            <consortium name="The Broad Institute Genomics Platform"/>
            <consortium name="The Broad Institute Genome Sequencing Center for Infectious Disease"/>
            <person name="Wu L."/>
            <person name="Ma J."/>
        </authorList>
    </citation>
    <scope>NUCLEOTIDE SEQUENCE [LARGE SCALE GENOMIC DNA]</scope>
    <source>
        <strain evidence="4">JCM 16904</strain>
    </source>
</reference>
<dbReference type="RefSeq" id="WP_344880875.1">
    <property type="nucleotide sequence ID" value="NZ_BAAAZP010000082.1"/>
</dbReference>
<dbReference type="Proteomes" id="UP001500902">
    <property type="component" value="Unassembled WGS sequence"/>
</dbReference>
<dbReference type="InterPro" id="IPR050300">
    <property type="entry name" value="GDXG_lipolytic_enzyme"/>
</dbReference>
<sequence length="320" mass="35205">MPIYDSDNVPEKVGRDELDKELADWLPRGPVLGADERIADARRSHRVLAEGPWPPIGSVETLLVPGPHGSVPVRVHTPSTGRGPYGALVYLHGGGWTVGTLDEFEIPMRIFAERAGIKTYAVDYQLAPEAKFPVQLDECGFVVSWLFAHAAEQNVDPERIALGGDSAGGNMTCALTLKFRDEGGPRLALQLPLYPETALPFDTDSGSQNRVGYYLETYGVLLFAWNYVPHHEDARQPLISPLYASSHRGLPPAILVTNGFDPLRDVGHAYARKLAHAGNDLTYVHHTHLTHGFIQFTRHSKRCLEATHQLADLLKEKIGG</sequence>
<proteinExistence type="predicted"/>
<dbReference type="InterPro" id="IPR029058">
    <property type="entry name" value="AB_hydrolase_fold"/>
</dbReference>
<evidence type="ECO:0000313" key="3">
    <source>
        <dbReference type="EMBL" id="GAA3674765.1"/>
    </source>
</evidence>
<comment type="caution">
    <text evidence="3">The sequence shown here is derived from an EMBL/GenBank/DDBJ whole genome shotgun (WGS) entry which is preliminary data.</text>
</comment>
<dbReference type="Pfam" id="PF07859">
    <property type="entry name" value="Abhydrolase_3"/>
    <property type="match status" value="1"/>
</dbReference>
<dbReference type="InterPro" id="IPR013094">
    <property type="entry name" value="AB_hydrolase_3"/>
</dbReference>
<keyword evidence="4" id="KW-1185">Reference proteome</keyword>